<comment type="caution">
    <text evidence="2">The sequence shown here is derived from an EMBL/GenBank/DDBJ whole genome shotgun (WGS) entry which is preliminary data.</text>
</comment>
<dbReference type="InterPro" id="IPR014710">
    <property type="entry name" value="RmlC-like_jellyroll"/>
</dbReference>
<evidence type="ECO:0000313" key="2">
    <source>
        <dbReference type="EMBL" id="MDR7135703.1"/>
    </source>
</evidence>
<evidence type="ECO:0000313" key="3">
    <source>
        <dbReference type="Proteomes" id="UP001251524"/>
    </source>
</evidence>
<name>A0ABU1WDK7_9GAMM</name>
<evidence type="ECO:0000256" key="1">
    <source>
        <dbReference type="SAM" id="SignalP"/>
    </source>
</evidence>
<dbReference type="InterPro" id="IPR011051">
    <property type="entry name" value="RmlC_Cupin_sf"/>
</dbReference>
<feature type="chain" id="PRO_5046314538" evidence="1">
    <location>
        <begin position="20"/>
        <end position="120"/>
    </location>
</feature>
<gene>
    <name evidence="2" type="ORF">J2X06_002912</name>
</gene>
<protein>
    <submittedName>
        <fullName evidence="2">Quercetin dioxygenase-like cupin family protein</fullName>
    </submittedName>
</protein>
<dbReference type="EMBL" id="JAVDVY010000002">
    <property type="protein sequence ID" value="MDR7135703.1"/>
    <property type="molecule type" value="Genomic_DNA"/>
</dbReference>
<dbReference type="RefSeq" id="WP_310063542.1">
    <property type="nucleotide sequence ID" value="NZ_JAVDVY010000002.1"/>
</dbReference>
<keyword evidence="3" id="KW-1185">Reference proteome</keyword>
<proteinExistence type="predicted"/>
<reference evidence="2 3" key="1">
    <citation type="submission" date="2023-07" db="EMBL/GenBank/DDBJ databases">
        <title>Sorghum-associated microbial communities from plants grown in Nebraska, USA.</title>
        <authorList>
            <person name="Schachtman D."/>
        </authorList>
    </citation>
    <scope>NUCLEOTIDE SEQUENCE [LARGE SCALE GENOMIC DNA]</scope>
    <source>
        <strain evidence="2 3">BE198</strain>
    </source>
</reference>
<dbReference type="SUPFAM" id="SSF51182">
    <property type="entry name" value="RmlC-like cupins"/>
    <property type="match status" value="1"/>
</dbReference>
<keyword evidence="1" id="KW-0732">Signal</keyword>
<sequence>MKPTTLALAAASAIACALAAPCAAQDLAKTAGKNAKVLIDNEKVRVIELQMAPGAKTGMHSHGDNLVVFVTGGDATQTMADGTTKTMSRKPGEVLWSGPVTHDTVNTSKTAIRSLVIELK</sequence>
<feature type="signal peptide" evidence="1">
    <location>
        <begin position="1"/>
        <end position="19"/>
    </location>
</feature>
<dbReference type="PROSITE" id="PS51257">
    <property type="entry name" value="PROKAR_LIPOPROTEIN"/>
    <property type="match status" value="1"/>
</dbReference>
<accession>A0ABU1WDK7</accession>
<dbReference type="Proteomes" id="UP001251524">
    <property type="component" value="Unassembled WGS sequence"/>
</dbReference>
<dbReference type="Gene3D" id="2.60.120.10">
    <property type="entry name" value="Jelly Rolls"/>
    <property type="match status" value="1"/>
</dbReference>
<organism evidence="2 3">
    <name type="scientific">Lysobacter niastensis</name>
    <dbReference type="NCBI Taxonomy" id="380629"/>
    <lineage>
        <taxon>Bacteria</taxon>
        <taxon>Pseudomonadati</taxon>
        <taxon>Pseudomonadota</taxon>
        <taxon>Gammaproteobacteria</taxon>
        <taxon>Lysobacterales</taxon>
        <taxon>Lysobacteraceae</taxon>
        <taxon>Lysobacter</taxon>
    </lineage>
</organism>